<keyword evidence="7" id="KW-1185">Reference proteome</keyword>
<evidence type="ECO:0000313" key="7">
    <source>
        <dbReference type="Proteomes" id="UP000230423"/>
    </source>
</evidence>
<evidence type="ECO:0000259" key="5">
    <source>
        <dbReference type="Pfam" id="PF00994"/>
    </source>
</evidence>
<name>A0A2G9V5V7_TELCI</name>
<dbReference type="InterPro" id="IPR001453">
    <property type="entry name" value="MoaB/Mog_dom"/>
</dbReference>
<protein>
    <recommendedName>
        <fullName evidence="3">molybdopterin molybdotransferase</fullName>
        <ecNumber evidence="3">2.10.1.1</ecNumber>
    </recommendedName>
</protein>
<comment type="pathway">
    <text evidence="1">Cofactor biosynthesis; molybdopterin biosynthesis.</text>
</comment>
<reference evidence="6 7" key="1">
    <citation type="submission" date="2015-09" db="EMBL/GenBank/DDBJ databases">
        <title>Draft genome of the parasitic nematode Teladorsagia circumcincta isolate WARC Sus (inbred).</title>
        <authorList>
            <person name="Mitreva M."/>
        </authorList>
    </citation>
    <scope>NUCLEOTIDE SEQUENCE [LARGE SCALE GENOMIC DNA]</scope>
    <source>
        <strain evidence="6 7">S</strain>
    </source>
</reference>
<dbReference type="EC" id="2.10.1.1" evidence="3"/>
<organism evidence="6 7">
    <name type="scientific">Teladorsagia circumcincta</name>
    <name type="common">Brown stomach worm</name>
    <name type="synonym">Ostertagia circumcincta</name>
    <dbReference type="NCBI Taxonomy" id="45464"/>
    <lineage>
        <taxon>Eukaryota</taxon>
        <taxon>Metazoa</taxon>
        <taxon>Ecdysozoa</taxon>
        <taxon>Nematoda</taxon>
        <taxon>Chromadorea</taxon>
        <taxon>Rhabditida</taxon>
        <taxon>Rhabditina</taxon>
        <taxon>Rhabditomorpha</taxon>
        <taxon>Strongyloidea</taxon>
        <taxon>Trichostrongylidae</taxon>
        <taxon>Teladorsagia</taxon>
    </lineage>
</organism>
<keyword evidence="4" id="KW-0501">Molybdenum cofactor biosynthesis</keyword>
<dbReference type="PANTHER" id="PTHR43764:SF1">
    <property type="entry name" value="MOLYBDOPTERIN MOLYBDOTRANSFERASE"/>
    <property type="match status" value="1"/>
</dbReference>
<accession>A0A2G9V5V7</accession>
<dbReference type="Proteomes" id="UP000230423">
    <property type="component" value="Unassembled WGS sequence"/>
</dbReference>
<evidence type="ECO:0000256" key="1">
    <source>
        <dbReference type="ARBA" id="ARBA00005046"/>
    </source>
</evidence>
<dbReference type="EMBL" id="KZ345001">
    <property type="protein sequence ID" value="PIO77352.1"/>
    <property type="molecule type" value="Genomic_DNA"/>
</dbReference>
<sequence length="144" mass="15964">MVRTLDTWECTVEEIIVARSSDLRCYDNRWAIWALSFRNVASSDELLTYYVCGEVANSALPNAWVEAGTISSTMIVPDERGMIEAALVQMCANSDVIITTGGTGFGKRDVTPEECWEVVEPILHHAIDLLRDRDDGTLHAAMAK</sequence>
<evidence type="ECO:0000256" key="4">
    <source>
        <dbReference type="ARBA" id="ARBA00023150"/>
    </source>
</evidence>
<dbReference type="InterPro" id="IPR008284">
    <property type="entry name" value="MoCF_biosynth_CS"/>
</dbReference>
<evidence type="ECO:0000256" key="3">
    <source>
        <dbReference type="ARBA" id="ARBA00013269"/>
    </source>
</evidence>
<dbReference type="AlphaFoldDB" id="A0A2G9V5V7"/>
<dbReference type="GO" id="GO:0061599">
    <property type="term" value="F:molybdopterin molybdotransferase activity"/>
    <property type="evidence" value="ECO:0007669"/>
    <property type="project" value="UniProtKB-EC"/>
</dbReference>
<dbReference type="PANTHER" id="PTHR43764">
    <property type="entry name" value="MOLYBDENUM COFACTOR BIOSYNTHESIS"/>
    <property type="match status" value="1"/>
</dbReference>
<dbReference type="InterPro" id="IPR036425">
    <property type="entry name" value="MoaB/Mog-like_dom_sf"/>
</dbReference>
<dbReference type="Gene3D" id="3.40.980.10">
    <property type="entry name" value="MoaB/Mog-like domain"/>
    <property type="match status" value="1"/>
</dbReference>
<dbReference type="OrthoDB" id="4349954at2759"/>
<gene>
    <name evidence="6" type="ORF">TELCIR_00538</name>
</gene>
<proteinExistence type="inferred from homology"/>
<comment type="similarity">
    <text evidence="2">In the N-terminal section; belongs to the MoaB/Mog family.</text>
</comment>
<evidence type="ECO:0000313" key="6">
    <source>
        <dbReference type="EMBL" id="PIO77352.1"/>
    </source>
</evidence>
<evidence type="ECO:0000256" key="2">
    <source>
        <dbReference type="ARBA" id="ARBA00007589"/>
    </source>
</evidence>
<dbReference type="PROSITE" id="PS01078">
    <property type="entry name" value="MOCF_BIOSYNTHESIS_1"/>
    <property type="match status" value="1"/>
</dbReference>
<dbReference type="InterPro" id="IPR051920">
    <property type="entry name" value="MPT_Adenylyltrnsfr/MoaC-Rel"/>
</dbReference>
<dbReference type="GO" id="GO:0006777">
    <property type="term" value="P:Mo-molybdopterin cofactor biosynthetic process"/>
    <property type="evidence" value="ECO:0007669"/>
    <property type="project" value="UniProtKB-KW"/>
</dbReference>
<dbReference type="Pfam" id="PF00994">
    <property type="entry name" value="MoCF_biosynth"/>
    <property type="match status" value="1"/>
</dbReference>
<feature type="domain" description="MoaB/Mog" evidence="5">
    <location>
        <begin position="69"/>
        <end position="120"/>
    </location>
</feature>
<dbReference type="SUPFAM" id="SSF53218">
    <property type="entry name" value="Molybdenum cofactor biosynthesis proteins"/>
    <property type="match status" value="1"/>
</dbReference>